<comment type="caution">
    <text evidence="2">The sequence shown here is derived from an EMBL/GenBank/DDBJ whole genome shotgun (WGS) entry which is preliminary data.</text>
</comment>
<dbReference type="PANTHER" id="PTHR42858:SF1">
    <property type="entry name" value="LD15494P"/>
    <property type="match status" value="1"/>
</dbReference>
<dbReference type="InterPro" id="IPR015422">
    <property type="entry name" value="PyrdxlP-dep_Trfase_small"/>
</dbReference>
<dbReference type="Gene3D" id="3.40.640.10">
    <property type="entry name" value="Type I PLP-dependent aspartate aminotransferase-like (Major domain)"/>
    <property type="match status" value="2"/>
</dbReference>
<dbReference type="Proteomes" id="UP000037069">
    <property type="component" value="Unassembled WGS sequence"/>
</dbReference>
<accession>A0A0L0C0U3</accession>
<dbReference type="OrthoDB" id="7042322at2759"/>
<dbReference type="PANTHER" id="PTHR42858">
    <property type="entry name" value="AMINOTRANSFERASE"/>
    <property type="match status" value="1"/>
</dbReference>
<gene>
    <name evidence="2" type="ORF">FF38_03691</name>
</gene>
<proteinExistence type="predicted"/>
<organism evidence="2 3">
    <name type="scientific">Lucilia cuprina</name>
    <name type="common">Green bottle fly</name>
    <name type="synonym">Australian sheep blowfly</name>
    <dbReference type="NCBI Taxonomy" id="7375"/>
    <lineage>
        <taxon>Eukaryota</taxon>
        <taxon>Metazoa</taxon>
        <taxon>Ecdysozoa</taxon>
        <taxon>Arthropoda</taxon>
        <taxon>Hexapoda</taxon>
        <taxon>Insecta</taxon>
        <taxon>Pterygota</taxon>
        <taxon>Neoptera</taxon>
        <taxon>Endopterygota</taxon>
        <taxon>Diptera</taxon>
        <taxon>Brachycera</taxon>
        <taxon>Muscomorpha</taxon>
        <taxon>Oestroidea</taxon>
        <taxon>Calliphoridae</taxon>
        <taxon>Luciliinae</taxon>
        <taxon>Lucilia</taxon>
    </lineage>
</organism>
<dbReference type="InterPro" id="IPR015421">
    <property type="entry name" value="PyrdxlP-dep_Trfase_major"/>
</dbReference>
<feature type="domain" description="Aminotransferase class I/classII large" evidence="1">
    <location>
        <begin position="25"/>
        <end position="171"/>
    </location>
</feature>
<sequence length="371" mass="41570">MALTNEERMLKHLFDGGDWNVYESKILNLGVGAPGTDLLENCCDIFMKATEHRLKYEKESNSSLLFQYGPTSGTFEARSAIAKYFTEMYQSEVKSEDIFITSGATQGLHVILSTLVDFNGYIFVDEVTYMIALDTMRQFPTLNIIPVKLNEDGVDLASLENLVKEKQFKSQNKEFWGMYYTIPTRLFAYDNKEDKEFKGNVISNGSFSKILGPGVRLGWLEMPKRVKILVDNSGLAGSGGCLNNYTSGIVASLFELGLGQEHIKRMYDAYKERMLATSEVLSKELPEGCSSLAPKGGYFIWVTLPSDCNAAEFLKVCMAEEKIFFIPGSRFAASTGGASNCFRLSIAFHEKSKLQDAAFRLCKCLKKYLKK</sequence>
<dbReference type="STRING" id="7375.A0A0L0C0U3"/>
<dbReference type="CDD" id="cd00609">
    <property type="entry name" value="AAT_like"/>
    <property type="match status" value="1"/>
</dbReference>
<dbReference type="AlphaFoldDB" id="A0A0L0C0U3"/>
<reference evidence="2 3" key="1">
    <citation type="journal article" date="2015" name="Nat. Commun.">
        <title>Lucilia cuprina genome unlocks parasitic fly biology to underpin future interventions.</title>
        <authorList>
            <person name="Anstead C.A."/>
            <person name="Korhonen P.K."/>
            <person name="Young N.D."/>
            <person name="Hall R.S."/>
            <person name="Jex A.R."/>
            <person name="Murali S.C."/>
            <person name="Hughes D.S."/>
            <person name="Lee S.F."/>
            <person name="Perry T."/>
            <person name="Stroehlein A.J."/>
            <person name="Ansell B.R."/>
            <person name="Breugelmans B."/>
            <person name="Hofmann A."/>
            <person name="Qu J."/>
            <person name="Dugan S."/>
            <person name="Lee S.L."/>
            <person name="Chao H."/>
            <person name="Dinh H."/>
            <person name="Han Y."/>
            <person name="Doddapaneni H.V."/>
            <person name="Worley K.C."/>
            <person name="Muzny D.M."/>
            <person name="Ioannidis P."/>
            <person name="Waterhouse R.M."/>
            <person name="Zdobnov E.M."/>
            <person name="James P.J."/>
            <person name="Bagnall N.H."/>
            <person name="Kotze A.C."/>
            <person name="Gibbs R.A."/>
            <person name="Richards S."/>
            <person name="Batterham P."/>
            <person name="Gasser R.B."/>
        </authorList>
    </citation>
    <scope>NUCLEOTIDE SEQUENCE [LARGE SCALE GENOMIC DNA]</scope>
    <source>
        <strain evidence="2 3">LS</strain>
        <tissue evidence="2">Full body</tissue>
    </source>
</reference>
<protein>
    <recommendedName>
        <fullName evidence="1">Aminotransferase class I/classII large domain-containing protein</fullName>
    </recommendedName>
</protein>
<keyword evidence="3" id="KW-1185">Reference proteome</keyword>
<dbReference type="GO" id="GO:0030170">
    <property type="term" value="F:pyridoxal phosphate binding"/>
    <property type="evidence" value="ECO:0007669"/>
    <property type="project" value="InterPro"/>
</dbReference>
<evidence type="ECO:0000313" key="2">
    <source>
        <dbReference type="EMBL" id="KNC25938.1"/>
    </source>
</evidence>
<dbReference type="OMA" id="MIALDSM"/>
<dbReference type="GO" id="GO:0047536">
    <property type="term" value="F:2-aminoadipate transaminase activity"/>
    <property type="evidence" value="ECO:0007669"/>
    <property type="project" value="TreeGrafter"/>
</dbReference>
<evidence type="ECO:0000259" key="1">
    <source>
        <dbReference type="Pfam" id="PF00155"/>
    </source>
</evidence>
<dbReference type="Pfam" id="PF00155">
    <property type="entry name" value="Aminotran_1_2"/>
    <property type="match status" value="2"/>
</dbReference>
<feature type="domain" description="Aminotransferase class I/classII large" evidence="1">
    <location>
        <begin position="200"/>
        <end position="359"/>
    </location>
</feature>
<dbReference type="EMBL" id="JRES01001060">
    <property type="protein sequence ID" value="KNC25938.1"/>
    <property type="molecule type" value="Genomic_DNA"/>
</dbReference>
<dbReference type="InterPro" id="IPR015424">
    <property type="entry name" value="PyrdxlP-dep_Trfase"/>
</dbReference>
<dbReference type="SUPFAM" id="SSF53383">
    <property type="entry name" value="PLP-dependent transferases"/>
    <property type="match status" value="1"/>
</dbReference>
<evidence type="ECO:0000313" key="3">
    <source>
        <dbReference type="Proteomes" id="UP000037069"/>
    </source>
</evidence>
<dbReference type="InterPro" id="IPR004839">
    <property type="entry name" value="Aminotransferase_I/II_large"/>
</dbReference>
<name>A0A0L0C0U3_LUCCU</name>
<dbReference type="Gene3D" id="3.90.1150.10">
    <property type="entry name" value="Aspartate Aminotransferase, domain 1"/>
    <property type="match status" value="2"/>
</dbReference>